<organism evidence="2 3">
    <name type="scientific">Hamadaea flava</name>
    <dbReference type="NCBI Taxonomy" id="1742688"/>
    <lineage>
        <taxon>Bacteria</taxon>
        <taxon>Bacillati</taxon>
        <taxon>Actinomycetota</taxon>
        <taxon>Actinomycetes</taxon>
        <taxon>Micromonosporales</taxon>
        <taxon>Micromonosporaceae</taxon>
        <taxon>Hamadaea</taxon>
    </lineage>
</organism>
<feature type="region of interest" description="Disordered" evidence="1">
    <location>
        <begin position="1"/>
        <end position="24"/>
    </location>
</feature>
<gene>
    <name evidence="2" type="ORF">ACFOZ4_11150</name>
</gene>
<comment type="caution">
    <text evidence="2">The sequence shown here is derived from an EMBL/GenBank/DDBJ whole genome shotgun (WGS) entry which is preliminary data.</text>
</comment>
<proteinExistence type="predicted"/>
<evidence type="ECO:0000256" key="1">
    <source>
        <dbReference type="SAM" id="MobiDB-lite"/>
    </source>
</evidence>
<keyword evidence="3" id="KW-1185">Reference proteome</keyword>
<dbReference type="RefSeq" id="WP_253754426.1">
    <property type="nucleotide sequence ID" value="NZ_JAMZDZ010000001.1"/>
</dbReference>
<accession>A0ABV8LJL3</accession>
<sequence length="172" mass="17852">MRNARKARIRSTAHPATGQPPSIHAPAELGLRRAWYLPDSAAGDNPSGEDLQGLADSVFGSAAVAGEDAATAAIRLAAACVNHLTARLSSGDCPLTPNLLSELLTGLNLVQGHIVQSAEHIARHIRHRAHPASSLMPAATTELLADMLIAAADRGQLAAAHLNEAHLLLNVG</sequence>
<dbReference type="EMBL" id="JBHSAY010000006">
    <property type="protein sequence ID" value="MFC4131160.1"/>
    <property type="molecule type" value="Genomic_DNA"/>
</dbReference>
<protein>
    <submittedName>
        <fullName evidence="2">Uncharacterized protein</fullName>
    </submittedName>
</protein>
<dbReference type="Proteomes" id="UP001595816">
    <property type="component" value="Unassembled WGS sequence"/>
</dbReference>
<evidence type="ECO:0000313" key="2">
    <source>
        <dbReference type="EMBL" id="MFC4131160.1"/>
    </source>
</evidence>
<evidence type="ECO:0000313" key="3">
    <source>
        <dbReference type="Proteomes" id="UP001595816"/>
    </source>
</evidence>
<name>A0ABV8LJL3_9ACTN</name>
<feature type="compositionally biased region" description="Basic residues" evidence="1">
    <location>
        <begin position="1"/>
        <end position="11"/>
    </location>
</feature>
<reference evidence="3" key="1">
    <citation type="journal article" date="2019" name="Int. J. Syst. Evol. Microbiol.">
        <title>The Global Catalogue of Microorganisms (GCM) 10K type strain sequencing project: providing services to taxonomists for standard genome sequencing and annotation.</title>
        <authorList>
            <consortium name="The Broad Institute Genomics Platform"/>
            <consortium name="The Broad Institute Genome Sequencing Center for Infectious Disease"/>
            <person name="Wu L."/>
            <person name="Ma J."/>
        </authorList>
    </citation>
    <scope>NUCLEOTIDE SEQUENCE [LARGE SCALE GENOMIC DNA]</scope>
    <source>
        <strain evidence="3">CGMCC 4.7289</strain>
    </source>
</reference>